<keyword evidence="6 11" id="KW-0812">Transmembrane</keyword>
<dbReference type="GO" id="GO:0019344">
    <property type="term" value="P:cysteine biosynthetic process"/>
    <property type="evidence" value="ECO:0007669"/>
    <property type="project" value="UniProtKB-KW"/>
</dbReference>
<dbReference type="Pfam" id="PF07264">
    <property type="entry name" value="EI24"/>
    <property type="match status" value="1"/>
</dbReference>
<comment type="subcellular location">
    <subcellularLocation>
        <location evidence="1">Membrane</location>
        <topology evidence="1">Multi-pass membrane protein</topology>
    </subcellularLocation>
</comment>
<evidence type="ECO:0000313" key="12">
    <source>
        <dbReference type="EMBL" id="HFC93310.1"/>
    </source>
</evidence>
<evidence type="ECO:0000256" key="2">
    <source>
        <dbReference type="ARBA" id="ARBA00022448"/>
    </source>
</evidence>
<feature type="transmembrane region" description="Helical" evidence="11">
    <location>
        <begin position="146"/>
        <end position="170"/>
    </location>
</feature>
<dbReference type="NCBIfam" id="NF003433">
    <property type="entry name" value="PRK04949.1"/>
    <property type="match status" value="1"/>
</dbReference>
<evidence type="ECO:0000256" key="11">
    <source>
        <dbReference type="SAM" id="Phobius"/>
    </source>
</evidence>
<name>A0A7V2T269_LEUMU</name>
<dbReference type="InterPro" id="IPR059112">
    <property type="entry name" value="CysZ/EI24"/>
</dbReference>
<keyword evidence="8" id="KW-0764">Sulfate transport</keyword>
<dbReference type="GO" id="GO:0000103">
    <property type="term" value="P:sulfate assimilation"/>
    <property type="evidence" value="ECO:0007669"/>
    <property type="project" value="TreeGrafter"/>
</dbReference>
<proteinExistence type="predicted"/>
<evidence type="ECO:0000256" key="1">
    <source>
        <dbReference type="ARBA" id="ARBA00004141"/>
    </source>
</evidence>
<evidence type="ECO:0000256" key="10">
    <source>
        <dbReference type="ARBA" id="ARBA00023192"/>
    </source>
</evidence>
<keyword evidence="3" id="KW-1003">Cell membrane</keyword>
<reference evidence="12" key="1">
    <citation type="journal article" date="2020" name="mSystems">
        <title>Genome- and Community-Level Interaction Insights into Carbon Utilization and Element Cycling Functions of Hydrothermarchaeota in Hydrothermal Sediment.</title>
        <authorList>
            <person name="Zhou Z."/>
            <person name="Liu Y."/>
            <person name="Xu W."/>
            <person name="Pan J."/>
            <person name="Luo Z.H."/>
            <person name="Li M."/>
        </authorList>
    </citation>
    <scope>NUCLEOTIDE SEQUENCE [LARGE SCALE GENOMIC DNA]</scope>
    <source>
        <strain evidence="12">HyVt-493</strain>
    </source>
</reference>
<organism evidence="12">
    <name type="scientific">Leucothrix mucor</name>
    <dbReference type="NCBI Taxonomy" id="45248"/>
    <lineage>
        <taxon>Bacteria</taxon>
        <taxon>Pseudomonadati</taxon>
        <taxon>Pseudomonadota</taxon>
        <taxon>Gammaproteobacteria</taxon>
        <taxon>Thiotrichales</taxon>
        <taxon>Thiotrichaceae</taxon>
        <taxon>Leucothrix</taxon>
    </lineage>
</organism>
<evidence type="ECO:0000256" key="7">
    <source>
        <dbReference type="ARBA" id="ARBA00022989"/>
    </source>
</evidence>
<dbReference type="AlphaFoldDB" id="A0A7V2T269"/>
<dbReference type="GO" id="GO:0009675">
    <property type="term" value="F:high-affinity sulfate:proton symporter activity"/>
    <property type="evidence" value="ECO:0007669"/>
    <property type="project" value="TreeGrafter"/>
</dbReference>
<dbReference type="PANTHER" id="PTHR37468:SF1">
    <property type="entry name" value="SULFATE TRANSPORTER CYSZ"/>
    <property type="match status" value="1"/>
</dbReference>
<keyword evidence="10" id="KW-0198">Cysteine biosynthesis</keyword>
<sequence length="244" mass="27382">MIKNFLAGIGYLFQGVSLISKKGIRPFVVIPLLVNIGVFSFAIWVAKAQFDDIMAHLLGWLPSWLSWVEYLLYPLFAVVILVAIYYVFTIVANLIAAPFNSLLAERVEMHLNGLPMPEFKGYKAMMKTVGKTILSESRKILYMLKWLPLLIIISLIPGLNIIAPFAWALYGAWMLALQYTDYPMGNHELFVKDELKLLRKHRGSSLGFGGAVMLVTTIPVLNFFAMPAAVAGGTVFWVDRLSKH</sequence>
<evidence type="ECO:0000256" key="8">
    <source>
        <dbReference type="ARBA" id="ARBA00023032"/>
    </source>
</evidence>
<keyword evidence="7 11" id="KW-1133">Transmembrane helix</keyword>
<dbReference type="PANTHER" id="PTHR37468">
    <property type="entry name" value="SULFATE TRANSPORTER CYSZ"/>
    <property type="match status" value="1"/>
</dbReference>
<protein>
    <submittedName>
        <fullName evidence="12">Sulfate transporter CysZ</fullName>
    </submittedName>
</protein>
<accession>A0A7V2T269</accession>
<keyword evidence="5" id="KW-0028">Amino-acid biosynthesis</keyword>
<feature type="transmembrane region" description="Helical" evidence="11">
    <location>
        <begin position="70"/>
        <end position="96"/>
    </location>
</feature>
<evidence type="ECO:0000256" key="6">
    <source>
        <dbReference type="ARBA" id="ARBA00022692"/>
    </source>
</evidence>
<feature type="transmembrane region" description="Helical" evidence="11">
    <location>
        <begin position="27"/>
        <end position="50"/>
    </location>
</feature>
<evidence type="ECO:0000256" key="4">
    <source>
        <dbReference type="ARBA" id="ARBA00022519"/>
    </source>
</evidence>
<dbReference type="Proteomes" id="UP000885750">
    <property type="component" value="Unassembled WGS sequence"/>
</dbReference>
<keyword evidence="4" id="KW-0997">Cell inner membrane</keyword>
<dbReference type="EMBL" id="DRMS01000410">
    <property type="protein sequence ID" value="HFC93310.1"/>
    <property type="molecule type" value="Genomic_DNA"/>
</dbReference>
<evidence type="ECO:0000256" key="5">
    <source>
        <dbReference type="ARBA" id="ARBA00022605"/>
    </source>
</evidence>
<dbReference type="GO" id="GO:0005886">
    <property type="term" value="C:plasma membrane"/>
    <property type="evidence" value="ECO:0007669"/>
    <property type="project" value="TreeGrafter"/>
</dbReference>
<feature type="transmembrane region" description="Helical" evidence="11">
    <location>
        <begin position="206"/>
        <end position="238"/>
    </location>
</feature>
<keyword evidence="9 11" id="KW-0472">Membrane</keyword>
<comment type="caution">
    <text evidence="12">The sequence shown here is derived from an EMBL/GenBank/DDBJ whole genome shotgun (WGS) entry which is preliminary data.</text>
</comment>
<keyword evidence="2" id="KW-0813">Transport</keyword>
<evidence type="ECO:0000256" key="3">
    <source>
        <dbReference type="ARBA" id="ARBA00022475"/>
    </source>
</evidence>
<dbReference type="InterPro" id="IPR050480">
    <property type="entry name" value="CysZ-like"/>
</dbReference>
<evidence type="ECO:0000256" key="9">
    <source>
        <dbReference type="ARBA" id="ARBA00023136"/>
    </source>
</evidence>
<gene>
    <name evidence="12" type="primary">cysZ</name>
    <name evidence="12" type="ORF">ENJ51_10925</name>
</gene>